<sequence>MVTGCRYPFSGDQTVSEPDWEVYLRETAHMIVQQQSPKRWVSQNTGPVRHSNQAMLWENRSCMLSVGPDEPVQYAQAYQLQHFPH</sequence>
<evidence type="ECO:0000313" key="2">
    <source>
        <dbReference type="Proteomes" id="UP000828390"/>
    </source>
</evidence>
<name>A0A9D4K3Q2_DREPO</name>
<evidence type="ECO:0000313" key="1">
    <source>
        <dbReference type="EMBL" id="KAH3832447.1"/>
    </source>
</evidence>
<protein>
    <submittedName>
        <fullName evidence="1">Uncharacterized protein</fullName>
    </submittedName>
</protein>
<reference evidence="1" key="1">
    <citation type="journal article" date="2019" name="bioRxiv">
        <title>The Genome of the Zebra Mussel, Dreissena polymorpha: A Resource for Invasive Species Research.</title>
        <authorList>
            <person name="McCartney M.A."/>
            <person name="Auch B."/>
            <person name="Kono T."/>
            <person name="Mallez S."/>
            <person name="Zhang Y."/>
            <person name="Obille A."/>
            <person name="Becker A."/>
            <person name="Abrahante J.E."/>
            <person name="Garbe J."/>
            <person name="Badalamenti J.P."/>
            <person name="Herman A."/>
            <person name="Mangelson H."/>
            <person name="Liachko I."/>
            <person name="Sullivan S."/>
            <person name="Sone E.D."/>
            <person name="Koren S."/>
            <person name="Silverstein K.A.T."/>
            <person name="Beckman K.B."/>
            <person name="Gohl D.M."/>
        </authorList>
    </citation>
    <scope>NUCLEOTIDE SEQUENCE</scope>
    <source>
        <strain evidence="1">Duluth1</strain>
        <tissue evidence="1">Whole animal</tissue>
    </source>
</reference>
<dbReference type="Proteomes" id="UP000828390">
    <property type="component" value="Unassembled WGS sequence"/>
</dbReference>
<organism evidence="1 2">
    <name type="scientific">Dreissena polymorpha</name>
    <name type="common">Zebra mussel</name>
    <name type="synonym">Mytilus polymorpha</name>
    <dbReference type="NCBI Taxonomy" id="45954"/>
    <lineage>
        <taxon>Eukaryota</taxon>
        <taxon>Metazoa</taxon>
        <taxon>Spiralia</taxon>
        <taxon>Lophotrochozoa</taxon>
        <taxon>Mollusca</taxon>
        <taxon>Bivalvia</taxon>
        <taxon>Autobranchia</taxon>
        <taxon>Heteroconchia</taxon>
        <taxon>Euheterodonta</taxon>
        <taxon>Imparidentia</taxon>
        <taxon>Neoheterodontei</taxon>
        <taxon>Myida</taxon>
        <taxon>Dreissenoidea</taxon>
        <taxon>Dreissenidae</taxon>
        <taxon>Dreissena</taxon>
    </lineage>
</organism>
<keyword evidence="2" id="KW-1185">Reference proteome</keyword>
<reference evidence="1" key="2">
    <citation type="submission" date="2020-11" db="EMBL/GenBank/DDBJ databases">
        <authorList>
            <person name="McCartney M.A."/>
            <person name="Auch B."/>
            <person name="Kono T."/>
            <person name="Mallez S."/>
            <person name="Becker A."/>
            <person name="Gohl D.M."/>
            <person name="Silverstein K.A.T."/>
            <person name="Koren S."/>
            <person name="Bechman K.B."/>
            <person name="Herman A."/>
            <person name="Abrahante J.E."/>
            <person name="Garbe J."/>
        </authorList>
    </citation>
    <scope>NUCLEOTIDE SEQUENCE</scope>
    <source>
        <strain evidence="1">Duluth1</strain>
        <tissue evidence="1">Whole animal</tissue>
    </source>
</reference>
<dbReference type="AlphaFoldDB" id="A0A9D4K3Q2"/>
<proteinExistence type="predicted"/>
<accession>A0A9D4K3Q2</accession>
<dbReference type="EMBL" id="JAIWYP010000004">
    <property type="protein sequence ID" value="KAH3832447.1"/>
    <property type="molecule type" value="Genomic_DNA"/>
</dbReference>
<gene>
    <name evidence="1" type="ORF">DPMN_105734</name>
</gene>
<comment type="caution">
    <text evidence="1">The sequence shown here is derived from an EMBL/GenBank/DDBJ whole genome shotgun (WGS) entry which is preliminary data.</text>
</comment>